<dbReference type="Proteomes" id="UP000054314">
    <property type="component" value="Unassembled WGS sequence"/>
</dbReference>
<sequence>MTSTSPVRVGVVVFDGADELDVVGPYAVLRSWVAHSSLHPEVVTVSADGRGVVLARGLKVVPDRSAADVTDLHVVIQPGGPGVRTLLRDRDHVAWLRETRRRTAVLAGVGSGTLVLAAAGALAGRPVAASRAWSDDLVRIEPSVLVDTEGRLVDDGDVLTAAGGASSTAAGLHLVGRLESEQVADAVRSDLGHPGRGPGVDVSGR</sequence>
<reference evidence="2 3" key="1">
    <citation type="submission" date="2013-08" db="EMBL/GenBank/DDBJ databases">
        <title>Genome sequencing of Cellulomonas bogoriensis 69B4.</title>
        <authorList>
            <person name="Chen F."/>
            <person name="Li Y."/>
            <person name="Wang G."/>
        </authorList>
    </citation>
    <scope>NUCLEOTIDE SEQUENCE [LARGE SCALE GENOMIC DNA]</scope>
    <source>
        <strain evidence="2 3">69B4</strain>
    </source>
</reference>
<evidence type="ECO:0000259" key="1">
    <source>
        <dbReference type="Pfam" id="PF01965"/>
    </source>
</evidence>
<dbReference type="Gene3D" id="3.40.50.880">
    <property type="match status" value="1"/>
</dbReference>
<dbReference type="AlphaFoldDB" id="A0A0A0BSP1"/>
<name>A0A0A0BSP1_9CELL</name>
<dbReference type="PANTHER" id="PTHR43130:SF3">
    <property type="entry name" value="HTH-TYPE TRANSCRIPTIONAL REGULATOR RV1931C"/>
    <property type="match status" value="1"/>
</dbReference>
<accession>A0A0A0BSP1</accession>
<proteinExistence type="predicted"/>
<dbReference type="EMBL" id="AXCZ01000128">
    <property type="protein sequence ID" value="KGM10940.1"/>
    <property type="molecule type" value="Genomic_DNA"/>
</dbReference>
<dbReference type="InterPro" id="IPR029062">
    <property type="entry name" value="Class_I_gatase-like"/>
</dbReference>
<organism evidence="2 3">
    <name type="scientific">Cellulomonas bogoriensis 69B4 = DSM 16987</name>
    <dbReference type="NCBI Taxonomy" id="1386082"/>
    <lineage>
        <taxon>Bacteria</taxon>
        <taxon>Bacillati</taxon>
        <taxon>Actinomycetota</taxon>
        <taxon>Actinomycetes</taxon>
        <taxon>Micrococcales</taxon>
        <taxon>Cellulomonadaceae</taxon>
        <taxon>Cellulomonas</taxon>
    </lineage>
</organism>
<dbReference type="InterPro" id="IPR052158">
    <property type="entry name" value="INH-QAR"/>
</dbReference>
<gene>
    <name evidence="2" type="ORF">N869_03805</name>
</gene>
<dbReference type="PANTHER" id="PTHR43130">
    <property type="entry name" value="ARAC-FAMILY TRANSCRIPTIONAL REGULATOR"/>
    <property type="match status" value="1"/>
</dbReference>
<evidence type="ECO:0000313" key="2">
    <source>
        <dbReference type="EMBL" id="KGM10940.1"/>
    </source>
</evidence>
<protein>
    <submittedName>
        <fullName evidence="2">Thiamine biosynthesis protein ThiJ</fullName>
    </submittedName>
</protein>
<dbReference type="OrthoDB" id="3194870at2"/>
<keyword evidence="3" id="KW-1185">Reference proteome</keyword>
<dbReference type="Pfam" id="PF01965">
    <property type="entry name" value="DJ-1_PfpI"/>
    <property type="match status" value="1"/>
</dbReference>
<dbReference type="InterPro" id="IPR002818">
    <property type="entry name" value="DJ-1/PfpI"/>
</dbReference>
<dbReference type="RefSeq" id="WP_035061498.1">
    <property type="nucleotide sequence ID" value="NZ_AXCZ01000128.1"/>
</dbReference>
<evidence type="ECO:0000313" key="3">
    <source>
        <dbReference type="Proteomes" id="UP000054314"/>
    </source>
</evidence>
<dbReference type="SUPFAM" id="SSF52317">
    <property type="entry name" value="Class I glutamine amidotransferase-like"/>
    <property type="match status" value="1"/>
</dbReference>
<feature type="domain" description="DJ-1/PfpI" evidence="1">
    <location>
        <begin position="8"/>
        <end position="167"/>
    </location>
</feature>
<comment type="caution">
    <text evidence="2">The sequence shown here is derived from an EMBL/GenBank/DDBJ whole genome shotgun (WGS) entry which is preliminary data.</text>
</comment>